<proteinExistence type="predicted"/>
<feature type="compositionally biased region" description="Polar residues" evidence="1">
    <location>
        <begin position="44"/>
        <end position="57"/>
    </location>
</feature>
<protein>
    <submittedName>
        <fullName evidence="2">Uncharacterized protein</fullName>
    </submittedName>
</protein>
<dbReference type="AlphaFoldDB" id="A0AAV0QBE6"/>
<dbReference type="PANTHER" id="PTHR48433">
    <property type="entry name" value="OUTER ENVELOPE PROTEIN 61-LIKE"/>
    <property type="match status" value="1"/>
</dbReference>
<evidence type="ECO:0000313" key="3">
    <source>
        <dbReference type="Proteomes" id="UP001154282"/>
    </source>
</evidence>
<gene>
    <name evidence="2" type="ORF">LITE_LOCUS42199</name>
</gene>
<accession>A0AAV0QBE6</accession>
<evidence type="ECO:0000256" key="1">
    <source>
        <dbReference type="SAM" id="MobiDB-lite"/>
    </source>
</evidence>
<dbReference type="EMBL" id="CAMGYJ010000009">
    <property type="protein sequence ID" value="CAI0541693.1"/>
    <property type="molecule type" value="Genomic_DNA"/>
</dbReference>
<evidence type="ECO:0000313" key="2">
    <source>
        <dbReference type="EMBL" id="CAI0541693.1"/>
    </source>
</evidence>
<name>A0AAV0QBE6_9ROSI</name>
<dbReference type="Proteomes" id="UP001154282">
    <property type="component" value="Unassembled WGS sequence"/>
</dbReference>
<comment type="caution">
    <text evidence="2">The sequence shown here is derived from an EMBL/GenBank/DDBJ whole genome shotgun (WGS) entry which is preliminary data.</text>
</comment>
<dbReference type="InterPro" id="IPR053319">
    <property type="entry name" value="OEP61"/>
</dbReference>
<sequence>MSPDMIKTASEMMSNMPPEELQKMVEMASSLRGKDSAAKGGTSGQHASSSSKVSNFTEAREMNPKVFHLLNYQMFTSMMQNMSPDMIANMNAAKAQQAMSSLSPEDLDKMVCFSLTYAPFNKFSRFSFWYPMKMGFLMEIVTTDEMDG</sequence>
<feature type="region of interest" description="Disordered" evidence="1">
    <location>
        <begin position="28"/>
        <end position="57"/>
    </location>
</feature>
<reference evidence="2" key="1">
    <citation type="submission" date="2022-08" db="EMBL/GenBank/DDBJ databases">
        <authorList>
            <person name="Gutierrez-Valencia J."/>
        </authorList>
    </citation>
    <scope>NUCLEOTIDE SEQUENCE</scope>
</reference>
<dbReference type="PANTHER" id="PTHR48433:SF1">
    <property type="entry name" value="OUTER ENVELOPE PROTEIN 61-LIKE"/>
    <property type="match status" value="1"/>
</dbReference>
<keyword evidence="3" id="KW-1185">Reference proteome</keyword>
<organism evidence="2 3">
    <name type="scientific">Linum tenue</name>
    <dbReference type="NCBI Taxonomy" id="586396"/>
    <lineage>
        <taxon>Eukaryota</taxon>
        <taxon>Viridiplantae</taxon>
        <taxon>Streptophyta</taxon>
        <taxon>Embryophyta</taxon>
        <taxon>Tracheophyta</taxon>
        <taxon>Spermatophyta</taxon>
        <taxon>Magnoliopsida</taxon>
        <taxon>eudicotyledons</taxon>
        <taxon>Gunneridae</taxon>
        <taxon>Pentapetalae</taxon>
        <taxon>rosids</taxon>
        <taxon>fabids</taxon>
        <taxon>Malpighiales</taxon>
        <taxon>Linaceae</taxon>
        <taxon>Linum</taxon>
    </lineage>
</organism>